<reference evidence="2 3" key="1">
    <citation type="journal article" date="2016" name="Proc. Natl. Acad. Sci. U.S.A.">
        <title>Lipid metabolic changes in an early divergent fungus govern the establishment of a mutualistic symbiosis with endobacteria.</title>
        <authorList>
            <person name="Lastovetsky O.A."/>
            <person name="Gaspar M.L."/>
            <person name="Mondo S.J."/>
            <person name="LaButti K.M."/>
            <person name="Sandor L."/>
            <person name="Grigoriev I.V."/>
            <person name="Henry S.A."/>
            <person name="Pawlowska T.E."/>
        </authorList>
    </citation>
    <scope>NUCLEOTIDE SEQUENCE [LARGE SCALE GENOMIC DNA]</scope>
    <source>
        <strain evidence="2 3">ATCC 11559</strain>
    </source>
</reference>
<gene>
    <name evidence="2" type="ORF">BCV71DRAFT_234886</name>
</gene>
<protein>
    <submittedName>
        <fullName evidence="2">Uncharacterized protein</fullName>
    </submittedName>
</protein>
<organism evidence="2 3">
    <name type="scientific">Rhizopus microsporus</name>
    <dbReference type="NCBI Taxonomy" id="58291"/>
    <lineage>
        <taxon>Eukaryota</taxon>
        <taxon>Fungi</taxon>
        <taxon>Fungi incertae sedis</taxon>
        <taxon>Mucoromycota</taxon>
        <taxon>Mucoromycotina</taxon>
        <taxon>Mucoromycetes</taxon>
        <taxon>Mucorales</taxon>
        <taxon>Mucorineae</taxon>
        <taxon>Rhizopodaceae</taxon>
        <taxon>Rhizopus</taxon>
    </lineage>
</organism>
<proteinExistence type="predicted"/>
<feature type="region of interest" description="Disordered" evidence="1">
    <location>
        <begin position="1"/>
        <end position="28"/>
    </location>
</feature>
<evidence type="ECO:0000313" key="3">
    <source>
        <dbReference type="Proteomes" id="UP000242381"/>
    </source>
</evidence>
<evidence type="ECO:0000313" key="2">
    <source>
        <dbReference type="EMBL" id="ORE18474.1"/>
    </source>
</evidence>
<sequence>MYEALSSYESSNTNSEDRSNSDDSAGSGSHYIIVSLSIRIRLAEGGNGCTYNLPTMEELVAVTPIEYSERSFLDIVLTLTQTHVAYMPTHYMLLFPHRTHGCH</sequence>
<dbReference type="EMBL" id="KV921329">
    <property type="protein sequence ID" value="ORE18474.1"/>
    <property type="molecule type" value="Genomic_DNA"/>
</dbReference>
<dbReference type="AlphaFoldDB" id="A0A1X0S2J9"/>
<dbReference type="Proteomes" id="UP000242381">
    <property type="component" value="Unassembled WGS sequence"/>
</dbReference>
<accession>A0A1X0S2J9</accession>
<dbReference type="VEuPathDB" id="FungiDB:BCV72DRAFT_320500"/>
<name>A0A1X0S2J9_RHIZD</name>
<evidence type="ECO:0000256" key="1">
    <source>
        <dbReference type="SAM" id="MobiDB-lite"/>
    </source>
</evidence>